<feature type="domain" description="Peptidase S53" evidence="17">
    <location>
        <begin position="208"/>
        <end position="607"/>
    </location>
</feature>
<dbReference type="InterPro" id="IPR030400">
    <property type="entry name" value="Sedolisin_dom"/>
</dbReference>
<evidence type="ECO:0000256" key="11">
    <source>
        <dbReference type="ARBA" id="ARBA00022837"/>
    </source>
</evidence>
<feature type="active site" description="Charge relay system" evidence="15">
    <location>
        <position position="517"/>
    </location>
</feature>
<dbReference type="STRING" id="655863.F0XJ09"/>
<comment type="cofactor">
    <cofactor evidence="15">
        <name>Ca(2+)</name>
        <dbReference type="ChEBI" id="CHEBI:29108"/>
    </cofactor>
    <text evidence="15">Binds 1 Ca(2+) ion per subunit.</text>
</comment>
<evidence type="ECO:0000256" key="16">
    <source>
        <dbReference type="SAM" id="SignalP"/>
    </source>
</evidence>
<keyword evidence="10 15" id="KW-0720">Serine protease</keyword>
<evidence type="ECO:0000256" key="9">
    <source>
        <dbReference type="ARBA" id="ARBA00022801"/>
    </source>
</evidence>
<dbReference type="HOGENOM" id="CLU_013783_3_2_1"/>
<evidence type="ECO:0000256" key="5">
    <source>
        <dbReference type="ARBA" id="ARBA00022525"/>
    </source>
</evidence>
<evidence type="ECO:0000256" key="3">
    <source>
        <dbReference type="ARBA" id="ARBA00004239"/>
    </source>
</evidence>
<feature type="chain" id="PRO_5003260040" description="tripeptidyl-peptidase II" evidence="16">
    <location>
        <begin position="22"/>
        <end position="608"/>
    </location>
</feature>
<dbReference type="InterPro" id="IPR015366">
    <property type="entry name" value="S53_propep"/>
</dbReference>
<evidence type="ECO:0000256" key="10">
    <source>
        <dbReference type="ARBA" id="ARBA00022825"/>
    </source>
</evidence>
<keyword evidence="14" id="KW-0325">Glycoprotein</keyword>
<evidence type="ECO:0000259" key="17">
    <source>
        <dbReference type="PROSITE" id="PS51695"/>
    </source>
</evidence>
<evidence type="ECO:0000256" key="15">
    <source>
        <dbReference type="PROSITE-ProRule" id="PRU01032"/>
    </source>
</evidence>
<keyword evidence="19" id="KW-1185">Reference proteome</keyword>
<dbReference type="PANTHER" id="PTHR14218:SF15">
    <property type="entry name" value="TRIPEPTIDYL-PEPTIDASE 1"/>
    <property type="match status" value="1"/>
</dbReference>
<dbReference type="EC" id="3.4.14.10" evidence="4"/>
<dbReference type="InterPro" id="IPR000209">
    <property type="entry name" value="Peptidase_S8/S53_dom"/>
</dbReference>
<feature type="binding site" evidence="15">
    <location>
        <position position="585"/>
    </location>
    <ligand>
        <name>Ca(2+)</name>
        <dbReference type="ChEBI" id="CHEBI:29108"/>
    </ligand>
</feature>
<dbReference type="SMART" id="SM00944">
    <property type="entry name" value="Pro-kuma_activ"/>
    <property type="match status" value="1"/>
</dbReference>
<dbReference type="PROSITE" id="PS51695">
    <property type="entry name" value="SEDOLISIN"/>
    <property type="match status" value="1"/>
</dbReference>
<dbReference type="Gene3D" id="3.40.50.200">
    <property type="entry name" value="Peptidase S8/S53 domain"/>
    <property type="match status" value="1"/>
</dbReference>
<dbReference type="MEROPS" id="S53.010"/>
<dbReference type="OrthoDB" id="2919105at2759"/>
<gene>
    <name evidence="18" type="ORF">CMQ_2147</name>
</gene>
<feature type="active site" description="Charge relay system" evidence="15">
    <location>
        <position position="295"/>
    </location>
</feature>
<organism evidence="19">
    <name type="scientific">Grosmannia clavigera (strain kw1407 / UAMH 11150)</name>
    <name type="common">Blue stain fungus</name>
    <name type="synonym">Graphiocladiella clavigera</name>
    <dbReference type="NCBI Taxonomy" id="655863"/>
    <lineage>
        <taxon>Eukaryota</taxon>
        <taxon>Fungi</taxon>
        <taxon>Dikarya</taxon>
        <taxon>Ascomycota</taxon>
        <taxon>Pezizomycotina</taxon>
        <taxon>Sordariomycetes</taxon>
        <taxon>Sordariomycetidae</taxon>
        <taxon>Ophiostomatales</taxon>
        <taxon>Ophiostomataceae</taxon>
        <taxon>Leptographium</taxon>
    </lineage>
</organism>
<evidence type="ECO:0000256" key="2">
    <source>
        <dbReference type="ARBA" id="ARBA00002451"/>
    </source>
</evidence>
<sequence length="608" mass="65332">MYSIPYYSALVAAALLPLTLAQPSVVVEDTPQVPFGWHLKSKANGNESLSLSIALAQPGLDDLEAFMLGQPTRSQSTAPASFLSQSQLLAYQTPPDSAVHAVMDWLADNQIHDAQIDGPWIRLNTTVASARRLFEADVALYSHGNASPVLRAPRYTVPASLADYIDFVFPLAHFMPPRPTPLSTDQAQIRGFKYSANSFTNETCDSGLSSPTCIRKLYNWPLNISSHQTPSPVRLGIAGFLGQYIRYNDVKAFLRLFAPEIASSAPEYSFNVELINGGKNPQSGLSLAGTEASLDVQYAMALAFPAQITYYSTGGIARKVGPKGQLLPPEATDNEPYMSLLTYLVGLPDHLVPHVLSVSYSDDEQSVPRPYATWVCRLFLQLASRGTTVLVASGDGGSRGIGQEFCLRNDGSGERTLLPTFPASCPWVTAVGSTNNNPPTQASGFSAGGFSNYFPRPRWQNGMASKYISTVLQGSNSISDKEGLYNASGRAIPDIAAVGSDFPIVWEDFTIPISGTSASTPVVASMIAMVNDVRLRAGRPPLGWLNGKLYSHGLQTVYQDIVDGISFGCPFNRIESVSGWPAAPGWDAVTGLGVPHDLSLLMDALVNA</sequence>
<dbReference type="EMBL" id="GL629782">
    <property type="protein sequence ID" value="EFX02098.1"/>
    <property type="molecule type" value="Genomic_DNA"/>
</dbReference>
<dbReference type="InterPro" id="IPR036852">
    <property type="entry name" value="Peptidase_S8/S53_dom_sf"/>
</dbReference>
<dbReference type="AlphaFoldDB" id="F0XJ09"/>
<evidence type="ECO:0000256" key="7">
    <source>
        <dbReference type="ARBA" id="ARBA00022723"/>
    </source>
</evidence>
<dbReference type="PANTHER" id="PTHR14218">
    <property type="entry name" value="PROTEASE S8 TRIPEPTIDYL PEPTIDASE I CLN2"/>
    <property type="match status" value="1"/>
</dbReference>
<dbReference type="InParanoid" id="F0XJ09"/>
<proteinExistence type="predicted"/>
<evidence type="ECO:0000313" key="19">
    <source>
        <dbReference type="Proteomes" id="UP000007796"/>
    </source>
</evidence>
<evidence type="ECO:0000256" key="4">
    <source>
        <dbReference type="ARBA" id="ARBA00012462"/>
    </source>
</evidence>
<comment type="function">
    <text evidence="2">Secreted tripeptidyl-peptidase which degrades proteins at acidic pHs and is involved in virulence.</text>
</comment>
<keyword evidence="13" id="KW-0865">Zymogen</keyword>
<evidence type="ECO:0000256" key="1">
    <source>
        <dbReference type="ARBA" id="ARBA00001910"/>
    </source>
</evidence>
<dbReference type="GO" id="GO:0004252">
    <property type="term" value="F:serine-type endopeptidase activity"/>
    <property type="evidence" value="ECO:0007669"/>
    <property type="project" value="UniProtKB-UniRule"/>
</dbReference>
<dbReference type="CDD" id="cd04056">
    <property type="entry name" value="Peptidases_S53"/>
    <property type="match status" value="1"/>
</dbReference>
<reference evidence="18 19" key="1">
    <citation type="journal article" date="2011" name="Proc. Natl. Acad. Sci. U.S.A.">
        <title>Genome and transcriptome analyses of the mountain pine beetle-fungal symbiont Grosmannia clavigera, a lodgepole pine pathogen.</title>
        <authorList>
            <person name="DiGuistini S."/>
            <person name="Wang Y."/>
            <person name="Liao N.Y."/>
            <person name="Taylor G."/>
            <person name="Tanguay P."/>
            <person name="Feau N."/>
            <person name="Henrissat B."/>
            <person name="Chan S.K."/>
            <person name="Hesse-Orce U."/>
            <person name="Alamouti S.M."/>
            <person name="Tsui C.K.M."/>
            <person name="Docking R.T."/>
            <person name="Levasseur A."/>
            <person name="Haridas S."/>
            <person name="Robertson G."/>
            <person name="Birol I."/>
            <person name="Holt R.A."/>
            <person name="Marra M.A."/>
            <person name="Hamelin R.C."/>
            <person name="Hirst M."/>
            <person name="Jones S.J.M."/>
            <person name="Bohlmann J."/>
            <person name="Breuil C."/>
        </authorList>
    </citation>
    <scope>NUCLEOTIDE SEQUENCE [LARGE SCALE GENOMIC DNA]</scope>
    <source>
        <strain evidence="19">kw1407 / UAMH 11150</strain>
    </source>
</reference>
<dbReference type="SUPFAM" id="SSF54897">
    <property type="entry name" value="Protease propeptides/inhibitors"/>
    <property type="match status" value="1"/>
</dbReference>
<dbReference type="CDD" id="cd11377">
    <property type="entry name" value="Pro-peptidase_S53"/>
    <property type="match status" value="1"/>
</dbReference>
<dbReference type="Proteomes" id="UP000007796">
    <property type="component" value="Unassembled WGS sequence"/>
</dbReference>
<feature type="binding site" evidence="15">
    <location>
        <position position="587"/>
    </location>
    <ligand>
        <name>Ca(2+)</name>
        <dbReference type="ChEBI" id="CHEBI:29108"/>
    </ligand>
</feature>
<keyword evidence="7 15" id="KW-0479">Metal-binding</keyword>
<evidence type="ECO:0000256" key="6">
    <source>
        <dbReference type="ARBA" id="ARBA00022670"/>
    </source>
</evidence>
<dbReference type="GO" id="GO:0008240">
    <property type="term" value="F:tripeptidyl-peptidase activity"/>
    <property type="evidence" value="ECO:0007669"/>
    <property type="project" value="UniProtKB-EC"/>
</dbReference>
<feature type="active site" description="Charge relay system" evidence="15">
    <location>
        <position position="291"/>
    </location>
</feature>
<keyword evidence="6 15" id="KW-0645">Protease</keyword>
<dbReference type="Pfam" id="PF00082">
    <property type="entry name" value="Peptidase_S8"/>
    <property type="match status" value="1"/>
</dbReference>
<feature type="binding site" evidence="15">
    <location>
        <position position="561"/>
    </location>
    <ligand>
        <name>Ca(2+)</name>
        <dbReference type="ChEBI" id="CHEBI:29108"/>
    </ligand>
</feature>
<evidence type="ECO:0000256" key="13">
    <source>
        <dbReference type="ARBA" id="ARBA00023145"/>
    </source>
</evidence>
<keyword evidence="11 15" id="KW-0106">Calcium</keyword>
<dbReference type="GO" id="GO:0046872">
    <property type="term" value="F:metal ion binding"/>
    <property type="evidence" value="ECO:0007669"/>
    <property type="project" value="UniProtKB-UniRule"/>
</dbReference>
<dbReference type="GO" id="GO:0006508">
    <property type="term" value="P:proteolysis"/>
    <property type="evidence" value="ECO:0007669"/>
    <property type="project" value="UniProtKB-KW"/>
</dbReference>
<accession>F0XJ09</accession>
<dbReference type="GeneID" id="25975104"/>
<protein>
    <recommendedName>
        <fullName evidence="4">tripeptidyl-peptidase II</fullName>
        <ecNumber evidence="4">3.4.14.10</ecNumber>
    </recommendedName>
</protein>
<dbReference type="SUPFAM" id="SSF52743">
    <property type="entry name" value="Subtilisin-like"/>
    <property type="match status" value="1"/>
</dbReference>
<dbReference type="FunFam" id="3.40.50.200:FF:000015">
    <property type="entry name" value="Tripeptidyl peptidase A"/>
    <property type="match status" value="1"/>
</dbReference>
<evidence type="ECO:0000256" key="12">
    <source>
        <dbReference type="ARBA" id="ARBA00023026"/>
    </source>
</evidence>
<comment type="subcellular location">
    <subcellularLocation>
        <location evidence="3">Secreted</location>
        <location evidence="3">Extracellular space</location>
    </subcellularLocation>
</comment>
<evidence type="ECO:0000256" key="8">
    <source>
        <dbReference type="ARBA" id="ARBA00022729"/>
    </source>
</evidence>
<feature type="signal peptide" evidence="16">
    <location>
        <begin position="1"/>
        <end position="21"/>
    </location>
</feature>
<keyword evidence="9 15" id="KW-0378">Hydrolase</keyword>
<keyword evidence="5" id="KW-0964">Secreted</keyword>
<dbReference type="GO" id="GO:0005576">
    <property type="term" value="C:extracellular region"/>
    <property type="evidence" value="ECO:0007669"/>
    <property type="project" value="UniProtKB-SubCell"/>
</dbReference>
<dbReference type="InterPro" id="IPR050819">
    <property type="entry name" value="Tripeptidyl-peptidase_I"/>
</dbReference>
<comment type="catalytic activity">
    <reaction evidence="1">
        <text>Release of an N-terminal tripeptide from a polypeptide.</text>
        <dbReference type="EC" id="3.4.14.10"/>
    </reaction>
</comment>
<keyword evidence="12" id="KW-0843">Virulence</keyword>
<dbReference type="RefSeq" id="XP_014171580.1">
    <property type="nucleotide sequence ID" value="XM_014316105.1"/>
</dbReference>
<evidence type="ECO:0000256" key="14">
    <source>
        <dbReference type="ARBA" id="ARBA00023180"/>
    </source>
</evidence>
<dbReference type="Pfam" id="PF09286">
    <property type="entry name" value="Pro-kuma_activ"/>
    <property type="match status" value="1"/>
</dbReference>
<feature type="binding site" evidence="15">
    <location>
        <position position="560"/>
    </location>
    <ligand>
        <name>Ca(2+)</name>
        <dbReference type="ChEBI" id="CHEBI:29108"/>
    </ligand>
</feature>
<name>F0XJ09_GROCL</name>
<evidence type="ECO:0000313" key="18">
    <source>
        <dbReference type="EMBL" id="EFX02098.1"/>
    </source>
</evidence>
<keyword evidence="8 16" id="KW-0732">Signal</keyword>
<dbReference type="eggNOG" id="ENOG502RS6E">
    <property type="taxonomic scope" value="Eukaryota"/>
</dbReference>